<evidence type="ECO:0000313" key="5">
    <source>
        <dbReference type="Proteomes" id="UP000247536"/>
    </source>
</evidence>
<proteinExistence type="predicted"/>
<comment type="caution">
    <text evidence="4">The sequence shown here is derived from an EMBL/GenBank/DDBJ whole genome shotgun (WGS) entry which is preliminary data.</text>
</comment>
<dbReference type="RefSeq" id="WP_110793979.1">
    <property type="nucleotide sequence ID" value="NZ_QJRY01000012.1"/>
</dbReference>
<dbReference type="Proteomes" id="UP000247536">
    <property type="component" value="Unassembled WGS sequence"/>
</dbReference>
<reference evidence="4 5" key="1">
    <citation type="submission" date="2018-06" db="EMBL/GenBank/DDBJ databases">
        <title>Rhizobium wuzhouense sp. nov., isolated from roots of Oryza officinalis.</title>
        <authorList>
            <person name="Yuan T."/>
        </authorList>
    </citation>
    <scope>NUCLEOTIDE SEQUENCE [LARGE SCALE GENOMIC DNA]</scope>
    <source>
        <strain evidence="4 5">W44</strain>
    </source>
</reference>
<dbReference type="InterPro" id="IPR050109">
    <property type="entry name" value="HTH-type_TetR-like_transc_reg"/>
</dbReference>
<dbReference type="InterPro" id="IPR009057">
    <property type="entry name" value="Homeodomain-like_sf"/>
</dbReference>
<dbReference type="EMBL" id="QJRY01000012">
    <property type="protein sequence ID" value="PYB69893.1"/>
    <property type="molecule type" value="Genomic_DNA"/>
</dbReference>
<name>A0ABX5NLM3_9HYPH</name>
<dbReference type="PANTHER" id="PTHR30055:SF226">
    <property type="entry name" value="HTH-TYPE TRANSCRIPTIONAL REGULATOR PKSA"/>
    <property type="match status" value="1"/>
</dbReference>
<feature type="domain" description="HTH tetR-type" evidence="3">
    <location>
        <begin position="10"/>
        <end position="70"/>
    </location>
</feature>
<accession>A0ABX5NLM3</accession>
<dbReference type="SUPFAM" id="SSF46689">
    <property type="entry name" value="Homeodomain-like"/>
    <property type="match status" value="1"/>
</dbReference>
<organism evidence="4 5">
    <name type="scientific">Rhizobium wuzhouense</name>
    <dbReference type="NCBI Taxonomy" id="1986026"/>
    <lineage>
        <taxon>Bacteria</taxon>
        <taxon>Pseudomonadati</taxon>
        <taxon>Pseudomonadota</taxon>
        <taxon>Alphaproteobacteria</taxon>
        <taxon>Hyphomicrobiales</taxon>
        <taxon>Rhizobiaceae</taxon>
        <taxon>Rhizobium/Agrobacterium group</taxon>
        <taxon>Rhizobium</taxon>
    </lineage>
</organism>
<dbReference type="InterPro" id="IPR001647">
    <property type="entry name" value="HTH_TetR"/>
</dbReference>
<dbReference type="Pfam" id="PF00440">
    <property type="entry name" value="TetR_N"/>
    <property type="match status" value="1"/>
</dbReference>
<keyword evidence="5" id="KW-1185">Reference proteome</keyword>
<evidence type="ECO:0000313" key="4">
    <source>
        <dbReference type="EMBL" id="PYB69893.1"/>
    </source>
</evidence>
<protein>
    <submittedName>
        <fullName evidence="4">TetR family transcriptional regulator</fullName>
    </submittedName>
</protein>
<dbReference type="PROSITE" id="PS50977">
    <property type="entry name" value="HTH_TETR_2"/>
    <property type="match status" value="1"/>
</dbReference>
<evidence type="ECO:0000259" key="3">
    <source>
        <dbReference type="PROSITE" id="PS50977"/>
    </source>
</evidence>
<evidence type="ECO:0000256" key="1">
    <source>
        <dbReference type="ARBA" id="ARBA00023125"/>
    </source>
</evidence>
<evidence type="ECO:0000256" key="2">
    <source>
        <dbReference type="PROSITE-ProRule" id="PRU00335"/>
    </source>
</evidence>
<gene>
    <name evidence="4" type="ORF">DMY87_22975</name>
</gene>
<sequence length="214" mass="23888">MTGLRARQKADRNRRILEAATTLFREQGYDSARIEDIAEMAEVSVGTLYNYYQNKGDILVATVSMEVTEVIEAGERIVANPPPSVNEALGALIAQYFDHSLVYLSKEMWRTAMASAIQQPETPLSKRYTELDTCLCAQVVQLIGTLQRRGVVIAGVDTRALGEVFFNNLNMMFIEFCKHESMPLEQLKTRVAEQNRPIAELISSVKRVGPASNS</sequence>
<dbReference type="PANTHER" id="PTHR30055">
    <property type="entry name" value="HTH-TYPE TRANSCRIPTIONAL REGULATOR RUTR"/>
    <property type="match status" value="1"/>
</dbReference>
<dbReference type="Gene3D" id="1.10.357.10">
    <property type="entry name" value="Tetracycline Repressor, domain 2"/>
    <property type="match status" value="1"/>
</dbReference>
<feature type="DNA-binding region" description="H-T-H motif" evidence="2">
    <location>
        <begin position="33"/>
        <end position="52"/>
    </location>
</feature>
<keyword evidence="1 2" id="KW-0238">DNA-binding</keyword>
<dbReference type="PRINTS" id="PR00455">
    <property type="entry name" value="HTHTETR"/>
</dbReference>